<dbReference type="GO" id="GO:0046872">
    <property type="term" value="F:metal ion binding"/>
    <property type="evidence" value="ECO:0007669"/>
    <property type="project" value="UniProtKB-KW"/>
</dbReference>
<comment type="cofactor">
    <cofactor evidence="6">
        <name>[2Fe-2S] cluster</name>
        <dbReference type="ChEBI" id="CHEBI:190135"/>
    </cofactor>
</comment>
<evidence type="ECO:0000256" key="3">
    <source>
        <dbReference type="ARBA" id="ARBA00022723"/>
    </source>
</evidence>
<dbReference type="Gene3D" id="3.40.30.10">
    <property type="entry name" value="Glutaredoxin"/>
    <property type="match status" value="1"/>
</dbReference>
<dbReference type="NCBIfam" id="NF005722">
    <property type="entry name" value="PRK07539.1-2"/>
    <property type="match status" value="1"/>
</dbReference>
<dbReference type="AlphaFoldDB" id="A0A831LQT1"/>
<dbReference type="Gene3D" id="1.10.10.1590">
    <property type="entry name" value="NADH-quinone oxidoreductase subunit E"/>
    <property type="match status" value="1"/>
</dbReference>
<feature type="binding site" evidence="7">
    <location>
        <position position="91"/>
    </location>
    <ligand>
        <name>[2Fe-2S] cluster</name>
        <dbReference type="ChEBI" id="CHEBI:190135"/>
    </ligand>
</feature>
<dbReference type="PANTHER" id="PTHR10371">
    <property type="entry name" value="NADH DEHYDROGENASE UBIQUINONE FLAVOPROTEIN 2, MITOCHONDRIAL"/>
    <property type="match status" value="1"/>
</dbReference>
<evidence type="ECO:0000256" key="2">
    <source>
        <dbReference type="ARBA" id="ARBA00022714"/>
    </source>
</evidence>
<gene>
    <name evidence="8" type="primary">nuoE</name>
    <name evidence="8" type="ORF">ENN94_04040</name>
</gene>
<sequence>MTPIETPTTSHLIDQQVLAEFIRHAGEIEHPRELIIDVLRAIQLHHGWVPDDGVELTASILGLTPVEVEEIATFYDKIFRRPVGRFVIHLCDSVCCWTRGAEEIAGHLQKILGIEFGQTTADGLFTLLPSCCLGCCGIAPAVMIRQQFYGPLTPEKVDELIAKLRQEGAA</sequence>
<evidence type="ECO:0000313" key="8">
    <source>
        <dbReference type="EMBL" id="HDR46854.1"/>
    </source>
</evidence>
<dbReference type="NCBIfam" id="TIGR01958">
    <property type="entry name" value="nuoE_fam"/>
    <property type="match status" value="1"/>
</dbReference>
<dbReference type="GO" id="GO:0003954">
    <property type="term" value="F:NADH dehydrogenase activity"/>
    <property type="evidence" value="ECO:0007669"/>
    <property type="project" value="TreeGrafter"/>
</dbReference>
<organism evidence="8">
    <name type="scientific">Geoalkalibacter subterraneus</name>
    <dbReference type="NCBI Taxonomy" id="483547"/>
    <lineage>
        <taxon>Bacteria</taxon>
        <taxon>Pseudomonadati</taxon>
        <taxon>Thermodesulfobacteriota</taxon>
        <taxon>Desulfuromonadia</taxon>
        <taxon>Desulfuromonadales</taxon>
        <taxon>Geoalkalibacteraceae</taxon>
        <taxon>Geoalkalibacter</taxon>
    </lineage>
</organism>
<keyword evidence="3 7" id="KW-0479">Metal-binding</keyword>
<keyword evidence="8" id="KW-0560">Oxidoreductase</keyword>
<evidence type="ECO:0000256" key="1">
    <source>
        <dbReference type="ARBA" id="ARBA00010643"/>
    </source>
</evidence>
<feature type="binding site" evidence="7">
    <location>
        <position position="96"/>
    </location>
    <ligand>
        <name>[2Fe-2S] cluster</name>
        <dbReference type="ChEBI" id="CHEBI:190135"/>
    </ligand>
</feature>
<dbReference type="CDD" id="cd03064">
    <property type="entry name" value="TRX_Fd_NuoE"/>
    <property type="match status" value="1"/>
</dbReference>
<keyword evidence="2 7" id="KW-0001">2Fe-2S</keyword>
<dbReference type="PANTHER" id="PTHR10371:SF3">
    <property type="entry name" value="NADH DEHYDROGENASE [UBIQUINONE] FLAVOPROTEIN 2, MITOCHONDRIAL"/>
    <property type="match status" value="1"/>
</dbReference>
<evidence type="ECO:0000256" key="4">
    <source>
        <dbReference type="ARBA" id="ARBA00023004"/>
    </source>
</evidence>
<dbReference type="Pfam" id="PF01257">
    <property type="entry name" value="2Fe-2S_thioredx"/>
    <property type="match status" value="1"/>
</dbReference>
<dbReference type="InterPro" id="IPR042128">
    <property type="entry name" value="NuoE_dom"/>
</dbReference>
<dbReference type="FunFam" id="3.40.30.10:FF:000015">
    <property type="entry name" value="NADH-quinone oxidoreductase subunit E"/>
    <property type="match status" value="1"/>
</dbReference>
<keyword evidence="4 7" id="KW-0408">Iron</keyword>
<dbReference type="InterPro" id="IPR036249">
    <property type="entry name" value="Thioredoxin-like_sf"/>
</dbReference>
<accession>A0A831LQT1</accession>
<evidence type="ECO:0000256" key="6">
    <source>
        <dbReference type="ARBA" id="ARBA00034078"/>
    </source>
</evidence>
<dbReference type="InterPro" id="IPR041921">
    <property type="entry name" value="NuoE_N"/>
</dbReference>
<protein>
    <submittedName>
        <fullName evidence="8">NADH-quinone oxidoreductase subunit NuoE</fullName>
        <ecNumber evidence="8">1.6.5.11</ecNumber>
    </submittedName>
</protein>
<dbReference type="PROSITE" id="PS01099">
    <property type="entry name" value="COMPLEX1_24K"/>
    <property type="match status" value="1"/>
</dbReference>
<evidence type="ECO:0000256" key="7">
    <source>
        <dbReference type="PIRSR" id="PIRSR000216-1"/>
    </source>
</evidence>
<comment type="caution">
    <text evidence="8">The sequence shown here is derived from an EMBL/GenBank/DDBJ whole genome shotgun (WGS) entry which is preliminary data.</text>
</comment>
<name>A0A831LQT1_9BACT</name>
<dbReference type="EMBL" id="DSDO01000283">
    <property type="protein sequence ID" value="HDR46854.1"/>
    <property type="molecule type" value="Genomic_DNA"/>
</dbReference>
<comment type="similarity">
    <text evidence="1">Belongs to the complex I 24 kDa subunit family.</text>
</comment>
<proteinExistence type="inferred from homology"/>
<keyword evidence="5 7" id="KW-0411">Iron-sulfur</keyword>
<reference evidence="8" key="1">
    <citation type="journal article" date="2020" name="mSystems">
        <title>Genome- and Community-Level Interaction Insights into Carbon Utilization and Element Cycling Functions of Hydrothermarchaeota in Hydrothermal Sediment.</title>
        <authorList>
            <person name="Zhou Z."/>
            <person name="Liu Y."/>
            <person name="Xu W."/>
            <person name="Pan J."/>
            <person name="Luo Z.H."/>
            <person name="Li M."/>
        </authorList>
    </citation>
    <scope>NUCLEOTIDE SEQUENCE [LARGE SCALE GENOMIC DNA]</scope>
    <source>
        <strain evidence="8">SpSt-1220</strain>
    </source>
</reference>
<dbReference type="PIRSF" id="PIRSF000216">
    <property type="entry name" value="NADH_DH_24kDa"/>
    <property type="match status" value="1"/>
</dbReference>
<dbReference type="SUPFAM" id="SSF52833">
    <property type="entry name" value="Thioredoxin-like"/>
    <property type="match status" value="1"/>
</dbReference>
<dbReference type="EC" id="1.6.5.11" evidence="8"/>
<dbReference type="Proteomes" id="UP000886162">
    <property type="component" value="Unassembled WGS sequence"/>
</dbReference>
<dbReference type="InterPro" id="IPR002023">
    <property type="entry name" value="NuoE-like"/>
</dbReference>
<comment type="cofactor">
    <cofactor evidence="7">
        <name>[2Fe-2S] cluster</name>
        <dbReference type="ChEBI" id="CHEBI:190135"/>
    </cofactor>
    <text evidence="7">Binds 1 [2Fe-2S] cluster.</text>
</comment>
<dbReference type="GO" id="GO:0051537">
    <property type="term" value="F:2 iron, 2 sulfur cluster binding"/>
    <property type="evidence" value="ECO:0007669"/>
    <property type="project" value="UniProtKB-KW"/>
</dbReference>
<feature type="binding site" evidence="7">
    <location>
        <position position="132"/>
    </location>
    <ligand>
        <name>[2Fe-2S] cluster</name>
        <dbReference type="ChEBI" id="CHEBI:190135"/>
    </ligand>
</feature>
<evidence type="ECO:0000256" key="5">
    <source>
        <dbReference type="ARBA" id="ARBA00023014"/>
    </source>
</evidence>
<feature type="binding site" evidence="7">
    <location>
        <position position="136"/>
    </location>
    <ligand>
        <name>[2Fe-2S] cluster</name>
        <dbReference type="ChEBI" id="CHEBI:190135"/>
    </ligand>
</feature>